<dbReference type="KEGG" id="soe:110783339"/>
<keyword evidence="2" id="KW-1185">Reference proteome</keyword>
<proteinExistence type="predicted"/>
<dbReference type="PANTHER" id="PTHR35312">
    <property type="entry name" value="OS07G0641800 PROTEIN"/>
    <property type="match status" value="1"/>
</dbReference>
<accession>A0A9R0I622</accession>
<dbReference type="Proteomes" id="UP000813463">
    <property type="component" value="Chromosome 4"/>
</dbReference>
<feature type="region of interest" description="Disordered" evidence="1">
    <location>
        <begin position="24"/>
        <end position="44"/>
    </location>
</feature>
<reference evidence="3" key="2">
    <citation type="submission" date="2025-08" db="UniProtKB">
        <authorList>
            <consortium name="RefSeq"/>
        </authorList>
    </citation>
    <scope>IDENTIFICATION</scope>
    <source>
        <tissue evidence="3">Leaf</tissue>
    </source>
</reference>
<dbReference type="RefSeq" id="XP_021843361.1">
    <property type="nucleotide sequence ID" value="XM_021987669.2"/>
</dbReference>
<evidence type="ECO:0000313" key="2">
    <source>
        <dbReference type="Proteomes" id="UP000813463"/>
    </source>
</evidence>
<gene>
    <name evidence="3" type="primary">LOC110783339</name>
</gene>
<dbReference type="PANTHER" id="PTHR35312:SF1">
    <property type="entry name" value="OS07G0641800 PROTEIN"/>
    <property type="match status" value="1"/>
</dbReference>
<dbReference type="GeneID" id="110783339"/>
<organism evidence="2 3">
    <name type="scientific">Spinacia oleracea</name>
    <name type="common">Spinach</name>
    <dbReference type="NCBI Taxonomy" id="3562"/>
    <lineage>
        <taxon>Eukaryota</taxon>
        <taxon>Viridiplantae</taxon>
        <taxon>Streptophyta</taxon>
        <taxon>Embryophyta</taxon>
        <taxon>Tracheophyta</taxon>
        <taxon>Spermatophyta</taxon>
        <taxon>Magnoliopsida</taxon>
        <taxon>eudicotyledons</taxon>
        <taxon>Gunneridae</taxon>
        <taxon>Pentapetalae</taxon>
        <taxon>Caryophyllales</taxon>
        <taxon>Chenopodiaceae</taxon>
        <taxon>Chenopodioideae</taxon>
        <taxon>Anserineae</taxon>
        <taxon>Spinacia</taxon>
    </lineage>
</organism>
<evidence type="ECO:0000256" key="1">
    <source>
        <dbReference type="SAM" id="MobiDB-lite"/>
    </source>
</evidence>
<dbReference type="AlphaFoldDB" id="A0A9R0I622"/>
<feature type="compositionally biased region" description="Polar residues" evidence="1">
    <location>
        <begin position="26"/>
        <end position="36"/>
    </location>
</feature>
<evidence type="ECO:0008006" key="4">
    <source>
        <dbReference type="Google" id="ProtNLM"/>
    </source>
</evidence>
<reference evidence="2" key="1">
    <citation type="journal article" date="2021" name="Nat. Commun.">
        <title>Genomic analyses provide insights into spinach domestication and the genetic basis of agronomic traits.</title>
        <authorList>
            <person name="Cai X."/>
            <person name="Sun X."/>
            <person name="Xu C."/>
            <person name="Sun H."/>
            <person name="Wang X."/>
            <person name="Ge C."/>
            <person name="Zhang Z."/>
            <person name="Wang Q."/>
            <person name="Fei Z."/>
            <person name="Jiao C."/>
            <person name="Wang Q."/>
        </authorList>
    </citation>
    <scope>NUCLEOTIDE SEQUENCE [LARGE SCALE GENOMIC DNA]</scope>
    <source>
        <strain evidence="2">cv. Varoflay</strain>
    </source>
</reference>
<sequence length="112" mass="12918">MDEREFQRLLLLFPVIRTPDYCQADAESSGQSTSQAEKNEEALEWQDAWSEQETNNQDVFWDKLKSTAGKKVGSGEAEKFCNAFQKIYQKLVHEELSRETMESFLNSSESVN</sequence>
<evidence type="ECO:0000313" key="3">
    <source>
        <dbReference type="RefSeq" id="XP_021843361.1"/>
    </source>
</evidence>
<protein>
    <recommendedName>
        <fullName evidence="4">SGS domain-containing protein</fullName>
    </recommendedName>
</protein>
<dbReference type="OrthoDB" id="1932122at2759"/>
<name>A0A9R0I622_SPIOL</name>